<dbReference type="Gene3D" id="3.40.525.10">
    <property type="entry name" value="CRAL-TRIO lipid binding domain"/>
    <property type="match status" value="1"/>
</dbReference>
<keyword evidence="4" id="KW-1133">Transmembrane helix</keyword>
<dbReference type="Proteomes" id="UP001055712">
    <property type="component" value="Unassembled WGS sequence"/>
</dbReference>
<evidence type="ECO:0000256" key="2">
    <source>
        <dbReference type="ARBA" id="ARBA00004395"/>
    </source>
</evidence>
<feature type="transmembrane region" description="Helical" evidence="4">
    <location>
        <begin position="383"/>
        <end position="404"/>
    </location>
</feature>
<dbReference type="PROSITE" id="PS50191">
    <property type="entry name" value="CRAL_TRIO"/>
    <property type="match status" value="1"/>
</dbReference>
<dbReference type="GO" id="GO:0005886">
    <property type="term" value="C:plasma membrane"/>
    <property type="evidence" value="ECO:0007669"/>
    <property type="project" value="UniProtKB-SubCell"/>
</dbReference>
<protein>
    <recommendedName>
        <fullName evidence="5">CRAL-TRIO domain-containing protein</fullName>
    </recommendedName>
</protein>
<dbReference type="AlphaFoldDB" id="A0A9D4Z1I0"/>
<evidence type="ECO:0000313" key="7">
    <source>
        <dbReference type="Proteomes" id="UP001055712"/>
    </source>
</evidence>
<reference evidence="6" key="2">
    <citation type="submission" date="2020-11" db="EMBL/GenBank/DDBJ databases">
        <authorList>
            <person name="Cecchin M."/>
            <person name="Marcolungo L."/>
            <person name="Rossato M."/>
            <person name="Girolomoni L."/>
            <person name="Cosentino E."/>
            <person name="Cuine S."/>
            <person name="Li-Beisson Y."/>
            <person name="Delledonne M."/>
            <person name="Ballottari M."/>
        </authorList>
    </citation>
    <scope>NUCLEOTIDE SEQUENCE</scope>
    <source>
        <strain evidence="6">211/11P</strain>
        <tissue evidence="6">Whole cell</tissue>
    </source>
</reference>
<comment type="subcellular location">
    <subcellularLocation>
        <location evidence="1">Cell membrane</location>
        <topology evidence="1">Peripheral membrane protein</topology>
    </subcellularLocation>
    <subcellularLocation>
        <location evidence="2">Golgi apparatus membrane</location>
        <topology evidence="2">Peripheral membrane protein</topology>
    </subcellularLocation>
</comment>
<dbReference type="InterPro" id="IPR001251">
    <property type="entry name" value="CRAL-TRIO_dom"/>
</dbReference>
<proteinExistence type="inferred from homology"/>
<comment type="caution">
    <text evidence="6">The sequence shown here is derived from an EMBL/GenBank/DDBJ whole genome shotgun (WGS) entry which is preliminary data.</text>
</comment>
<dbReference type="InterPro" id="IPR051026">
    <property type="entry name" value="PI/PC_transfer"/>
</dbReference>
<evidence type="ECO:0000256" key="1">
    <source>
        <dbReference type="ARBA" id="ARBA00004202"/>
    </source>
</evidence>
<keyword evidence="7" id="KW-1185">Reference proteome</keyword>
<accession>A0A9D4Z1I0</accession>
<organism evidence="6 7">
    <name type="scientific">Chlorella vulgaris</name>
    <name type="common">Green alga</name>
    <dbReference type="NCBI Taxonomy" id="3077"/>
    <lineage>
        <taxon>Eukaryota</taxon>
        <taxon>Viridiplantae</taxon>
        <taxon>Chlorophyta</taxon>
        <taxon>core chlorophytes</taxon>
        <taxon>Trebouxiophyceae</taxon>
        <taxon>Chlorellales</taxon>
        <taxon>Chlorellaceae</taxon>
        <taxon>Chlorella clade</taxon>
        <taxon>Chlorella</taxon>
    </lineage>
</organism>
<feature type="transmembrane region" description="Helical" evidence="4">
    <location>
        <begin position="416"/>
        <end position="437"/>
    </location>
</feature>
<keyword evidence="4" id="KW-0472">Membrane</keyword>
<comment type="similarity">
    <text evidence="3">Belongs to the SFH family.</text>
</comment>
<dbReference type="EMBL" id="SIDB01000001">
    <property type="protein sequence ID" value="KAI3437934.1"/>
    <property type="molecule type" value="Genomic_DNA"/>
</dbReference>
<evidence type="ECO:0000256" key="3">
    <source>
        <dbReference type="ARBA" id="ARBA00038020"/>
    </source>
</evidence>
<dbReference type="PANTHER" id="PTHR45657:SF1">
    <property type="entry name" value="CRAL-TRIO DOMAIN-CONTAINING PROTEIN YKL091C-RELATED"/>
    <property type="match status" value="1"/>
</dbReference>
<dbReference type="GO" id="GO:0000139">
    <property type="term" value="C:Golgi membrane"/>
    <property type="evidence" value="ECO:0007669"/>
    <property type="project" value="UniProtKB-SubCell"/>
</dbReference>
<dbReference type="Pfam" id="PF00650">
    <property type="entry name" value="CRAL_TRIO"/>
    <property type="match status" value="1"/>
</dbReference>
<evidence type="ECO:0000259" key="5">
    <source>
        <dbReference type="PROSITE" id="PS50191"/>
    </source>
</evidence>
<evidence type="ECO:0000313" key="6">
    <source>
        <dbReference type="EMBL" id="KAI3437934.1"/>
    </source>
</evidence>
<dbReference type="SMART" id="SM00516">
    <property type="entry name" value="SEC14"/>
    <property type="match status" value="1"/>
</dbReference>
<dbReference type="OrthoDB" id="1434354at2759"/>
<dbReference type="InterPro" id="IPR036865">
    <property type="entry name" value="CRAL-TRIO_dom_sf"/>
</dbReference>
<dbReference type="CDD" id="cd00170">
    <property type="entry name" value="SEC14"/>
    <property type="match status" value="1"/>
</dbReference>
<gene>
    <name evidence="6" type="ORF">D9Q98_000378</name>
</gene>
<reference evidence="6" key="1">
    <citation type="journal article" date="2019" name="Plant J.">
        <title>Chlorella vulgaris genome assembly and annotation reveals the molecular basis for metabolic acclimation to high light conditions.</title>
        <authorList>
            <person name="Cecchin M."/>
            <person name="Marcolungo L."/>
            <person name="Rossato M."/>
            <person name="Girolomoni L."/>
            <person name="Cosentino E."/>
            <person name="Cuine S."/>
            <person name="Li-Beisson Y."/>
            <person name="Delledonne M."/>
            <person name="Ballottari M."/>
        </authorList>
    </citation>
    <scope>NUCLEOTIDE SEQUENCE</scope>
    <source>
        <strain evidence="6">211/11P</strain>
    </source>
</reference>
<feature type="domain" description="CRAL-TRIO" evidence="5">
    <location>
        <begin position="557"/>
        <end position="734"/>
    </location>
</feature>
<name>A0A9D4Z1I0_CHLVU</name>
<dbReference type="SUPFAM" id="SSF52087">
    <property type="entry name" value="CRAL/TRIO domain"/>
    <property type="match status" value="1"/>
</dbReference>
<evidence type="ECO:0000256" key="4">
    <source>
        <dbReference type="SAM" id="Phobius"/>
    </source>
</evidence>
<keyword evidence="4" id="KW-0812">Transmembrane</keyword>
<dbReference type="PANTHER" id="PTHR45657">
    <property type="entry name" value="CRAL-TRIO DOMAIN-CONTAINING PROTEIN YKL091C-RELATED"/>
    <property type="match status" value="1"/>
</dbReference>
<sequence>MIEHALKYSEIVRFKVSRDSSDAPQTQEDIRLAKKYNDRPYLLVLTAQDVKLFGTGAGFARAADGAEGDGQEAVPRPDVLPAFIRRAMWIGPATKLTLDAGLASARTIRRVFRPKRADEAEAEAEAPTSSDDLPADAVSMLVVALSQIKLVRQAGAGVHVAFRRQHPSTRFMGKAVDKAERLLMPWGNNRVKDKEKEHEHDPLLRSCTLSVASEEAAAELVAQLQAARQRLAAAVQWIARSLPLNDRPCVTLVTVQPAGAAAAGTAPAARGAEVLVVAPEWGKGIPVAERWTQEGAAAPPGAGPALCVWLHTPLGPHVAMLSLQQLMECCQPFVQAEAQLLVPSTEPAGAEAATGQLRVLLQARMHREATAERQPDGSGAAQVPLLAVVAVAVAVMSAWLQLVVSMVSATGAVTAMHWAAFLLCNLAAALLLLLLAFQRGKATAAKSKQGAWALQLLQASLVSAAAAEMQQVAAEAGVPAPREAEEAEQGAAAAEDRLLKSFRHLVQQHPDVLDANMAERFFVSYPSSNKAFVALRQCVEWRRQRGMVGLLDQPQPKFEIIKHRYPHAVLGWSKKTDCLVTLDSYGVWKQSYDALKADGVSEDELLRHLMFCFDFNFSVLDSRPLPHGRSINVIDLSGLSMSDAAGDAFRFISKAGALLNLHFPLRLHKAFLINAPSWWSVVWRLVSPLIDSKTRALMCLYSAKDSEGAARAMLEYIDADVLPVEYGGSSEAGLYDSELEQQLWAHVSRVNARQDAPEAEDDVL</sequence>